<keyword evidence="3" id="KW-1185">Reference proteome</keyword>
<dbReference type="InterPro" id="IPR011024">
    <property type="entry name" value="G_crystallin-like"/>
</dbReference>
<dbReference type="Gene3D" id="2.60.20.10">
    <property type="entry name" value="Crystallins"/>
    <property type="match status" value="1"/>
</dbReference>
<proteinExistence type="predicted"/>
<evidence type="ECO:0000313" key="2">
    <source>
        <dbReference type="EMBL" id="UUY48905.1"/>
    </source>
</evidence>
<feature type="chain" id="PRO_5045189440" evidence="1">
    <location>
        <begin position="27"/>
        <end position="201"/>
    </location>
</feature>
<keyword evidence="1" id="KW-0732">Signal</keyword>
<dbReference type="EMBL" id="CP102514">
    <property type="protein sequence ID" value="UUY48905.1"/>
    <property type="molecule type" value="Genomic_DNA"/>
</dbReference>
<evidence type="ECO:0000256" key="1">
    <source>
        <dbReference type="SAM" id="SignalP"/>
    </source>
</evidence>
<name>A0ABY5PZQ7_9ACTN</name>
<reference evidence="2" key="1">
    <citation type="submission" date="2022-08" db="EMBL/GenBank/DDBJ databases">
        <authorList>
            <person name="Tian L."/>
        </authorList>
    </citation>
    <scope>NUCLEOTIDE SEQUENCE</scope>
    <source>
        <strain evidence="2">CM253</strain>
    </source>
</reference>
<evidence type="ECO:0000313" key="3">
    <source>
        <dbReference type="Proteomes" id="UP001057738"/>
    </source>
</evidence>
<protein>
    <submittedName>
        <fullName evidence="2">Peptidase inhibitor family I36 protein</fullName>
    </submittedName>
</protein>
<sequence>MRIRTLASLAAIGTAVALTTPTPTLAAEAPRHCVVDLSQGPAAQPVCVTSFTAAIARATGGRVIDAPADPAKALKDRKLADRIYNSPGGAPPLAKADGPRPAAMAVADSGGVIVATFFEHWNYQGSSLTFTAPAKCKDDGGWDWGYSTLKYNDAVSSFFTAGNCHVELFEDTYFKGAHAYYENAVPRLTVMNDAASSIRLH</sequence>
<dbReference type="SUPFAM" id="SSF49695">
    <property type="entry name" value="gamma-Crystallin-like"/>
    <property type="match status" value="1"/>
</dbReference>
<dbReference type="RefSeq" id="WP_257856210.1">
    <property type="nucleotide sequence ID" value="NZ_CP102514.1"/>
</dbReference>
<dbReference type="GeneID" id="95575361"/>
<gene>
    <name evidence="2" type="ORF">NRK68_17900</name>
</gene>
<feature type="signal peptide" evidence="1">
    <location>
        <begin position="1"/>
        <end position="26"/>
    </location>
</feature>
<dbReference type="Proteomes" id="UP001057738">
    <property type="component" value="Chromosome"/>
</dbReference>
<organism evidence="2 3">
    <name type="scientific">Streptomyces yangpuensis</name>
    <dbReference type="NCBI Taxonomy" id="1648182"/>
    <lineage>
        <taxon>Bacteria</taxon>
        <taxon>Bacillati</taxon>
        <taxon>Actinomycetota</taxon>
        <taxon>Actinomycetes</taxon>
        <taxon>Kitasatosporales</taxon>
        <taxon>Streptomycetaceae</taxon>
        <taxon>Streptomyces</taxon>
    </lineage>
</organism>
<accession>A0ABY5PZQ7</accession>
<dbReference type="Pfam" id="PF03995">
    <property type="entry name" value="Inhibitor_I36"/>
    <property type="match status" value="1"/>
</dbReference>